<dbReference type="PROSITE" id="PS00622">
    <property type="entry name" value="HTH_LUXR_1"/>
    <property type="match status" value="1"/>
</dbReference>
<dbReference type="Pfam" id="PF13191">
    <property type="entry name" value="AAA_16"/>
    <property type="match status" value="1"/>
</dbReference>
<dbReference type="SMART" id="SM00421">
    <property type="entry name" value="HTH_LUXR"/>
    <property type="match status" value="1"/>
</dbReference>
<feature type="region of interest" description="Disordered" evidence="3">
    <location>
        <begin position="110"/>
        <end position="129"/>
    </location>
</feature>
<dbReference type="EMBL" id="RBAM01000001">
    <property type="protein sequence ID" value="RKN77256.1"/>
    <property type="molecule type" value="Genomic_DNA"/>
</dbReference>
<protein>
    <submittedName>
        <fullName evidence="5">Helix-turn-helix transcriptional regulator</fullName>
    </submittedName>
</protein>
<dbReference type="InterPro" id="IPR041664">
    <property type="entry name" value="AAA_16"/>
</dbReference>
<reference evidence="5 6" key="1">
    <citation type="journal article" date="2015" name="Antonie Van Leeuwenhoek">
        <title>Streptomyces klenkii sp. nov., isolated from deep marine sediment.</title>
        <authorList>
            <person name="Veyisoglu A."/>
            <person name="Sahin N."/>
        </authorList>
    </citation>
    <scope>NUCLEOTIDE SEQUENCE [LARGE SCALE GENOMIC DNA]</scope>
    <source>
        <strain evidence="5 6">KCTC 29202</strain>
    </source>
</reference>
<dbReference type="SUPFAM" id="SSF46894">
    <property type="entry name" value="C-terminal effector domain of the bipartite response regulators"/>
    <property type="match status" value="1"/>
</dbReference>
<dbReference type="InterPro" id="IPR000792">
    <property type="entry name" value="Tscrpt_reg_LuxR_C"/>
</dbReference>
<keyword evidence="6" id="KW-1185">Reference proteome</keyword>
<organism evidence="5 6">
    <name type="scientific">Streptomyces klenkii</name>
    <dbReference type="NCBI Taxonomy" id="1420899"/>
    <lineage>
        <taxon>Bacteria</taxon>
        <taxon>Bacillati</taxon>
        <taxon>Actinomycetota</taxon>
        <taxon>Actinomycetes</taxon>
        <taxon>Kitasatosporales</taxon>
        <taxon>Streptomycetaceae</taxon>
        <taxon>Streptomyces</taxon>
    </lineage>
</organism>
<evidence type="ECO:0000259" key="4">
    <source>
        <dbReference type="PROSITE" id="PS50043"/>
    </source>
</evidence>
<keyword evidence="1" id="KW-0547">Nucleotide-binding</keyword>
<feature type="compositionally biased region" description="Low complexity" evidence="3">
    <location>
        <begin position="110"/>
        <end position="128"/>
    </location>
</feature>
<sequence length="968" mass="102001">MLTGSCWPAPSPGPAADAPAVPRGRVRLRERNRVTVIPETRHESSRTLVGRSAELNSVLRQAGRARAGTAQAMLVRGPAGIGRSSLLTAAAVHLRADGFTVRTLTGSTAPALGAGEPAGPAGPVAADPAVPPPDDPYADRRRFHAHLARRLAAGPLALVVDDAQGCDEATLRRLDFALRRLAGQPLLVLLAQRTESDGPGTAVLAELLAQDRCTLLELGPMSETGTGRMIDRALGGPVDPLFARRCAELCGGNPHLLGRLLAGLRTAGIRPDRSGLRRLRSVYGGILASLIPDFLAVQPGPVRQVATALAVLGRADPDLLGALAGIPARRAETALAVLRRFEAATPGTRGAVMRDPVRRAVLAGLPAGAVRELRTRAARLLNDAGRPAADVVAQLLFLDRIDEPWMLAVLRDAIAATPGRAAGPDVVGCLRRALTARLTAAERKDVHRELARACAPTAPAAALWHLHKALAATEDAREKASIAMDYGLSAAGTRQATEAVRTLGSVLDDFDAGPGADPGPADRELRTTIASALLVTAVNDTTAMSVARERALTWTLPRGDSPAERQLLAAMSVMTCLDGRPAAEAAALARKALRVEEAAPAGWWVLGPSTVLSQADAVDEALAGLERSCAGGPARQAARVRVPALAGRSLILHNAGDIAGALRQARASLALAERSGPGDPAPLAHIALGSALLSAGRTAEAALVLDRLVRTDAALERRLYEWHHYLYVRGRALREHGDLEGALAVWRRCGRSLAEAGVANPLLAPWWLPAVSTLARFGRTAEAAAIVEEVQPNLRRWGTPRALGLGMLAASCVADGRARLRLLNDSVDVLASSPARLELAKAEYQLGHELLLHGDADGARRHLRRVIERATHCGYHLLAATARRLLVHAGGRMPQLATSALDSLTGSERRVAALARDGVSNKKIAETLFITTRTVEMHLTNVYRKLDVRGRSELPGGLRPSGLLATGR</sequence>
<evidence type="ECO:0000313" key="6">
    <source>
        <dbReference type="Proteomes" id="UP000270343"/>
    </source>
</evidence>
<dbReference type="Pfam" id="PF00196">
    <property type="entry name" value="GerE"/>
    <property type="match status" value="1"/>
</dbReference>
<dbReference type="PRINTS" id="PR00038">
    <property type="entry name" value="HTHLUXR"/>
</dbReference>
<dbReference type="PANTHER" id="PTHR16305:SF35">
    <property type="entry name" value="TRANSCRIPTIONAL ACTIVATOR DOMAIN"/>
    <property type="match status" value="1"/>
</dbReference>
<feature type="domain" description="HTH luxR-type" evidence="4">
    <location>
        <begin position="897"/>
        <end position="962"/>
    </location>
</feature>
<dbReference type="SUPFAM" id="SSF52540">
    <property type="entry name" value="P-loop containing nucleoside triphosphate hydrolases"/>
    <property type="match status" value="1"/>
</dbReference>
<evidence type="ECO:0000256" key="1">
    <source>
        <dbReference type="ARBA" id="ARBA00022741"/>
    </source>
</evidence>
<dbReference type="PANTHER" id="PTHR16305">
    <property type="entry name" value="TESTICULAR SOLUBLE ADENYLYL CYCLASE"/>
    <property type="match status" value="1"/>
</dbReference>
<evidence type="ECO:0000313" key="5">
    <source>
        <dbReference type="EMBL" id="RKN77256.1"/>
    </source>
</evidence>
<dbReference type="InterPro" id="IPR036388">
    <property type="entry name" value="WH-like_DNA-bd_sf"/>
</dbReference>
<dbReference type="CDD" id="cd06170">
    <property type="entry name" value="LuxR_C_like"/>
    <property type="match status" value="1"/>
</dbReference>
<keyword evidence="2" id="KW-0067">ATP-binding</keyword>
<dbReference type="GO" id="GO:0003677">
    <property type="term" value="F:DNA binding"/>
    <property type="evidence" value="ECO:0007669"/>
    <property type="project" value="InterPro"/>
</dbReference>
<dbReference type="GO" id="GO:0005737">
    <property type="term" value="C:cytoplasm"/>
    <property type="evidence" value="ECO:0007669"/>
    <property type="project" value="TreeGrafter"/>
</dbReference>
<feature type="region of interest" description="Disordered" evidence="3">
    <location>
        <begin position="1"/>
        <end position="20"/>
    </location>
</feature>
<comment type="caution">
    <text evidence="5">The sequence shown here is derived from an EMBL/GenBank/DDBJ whole genome shotgun (WGS) entry which is preliminary data.</text>
</comment>
<accession>A0A3B0C106</accession>
<dbReference type="PROSITE" id="PS50043">
    <property type="entry name" value="HTH_LUXR_2"/>
    <property type="match status" value="1"/>
</dbReference>
<proteinExistence type="predicted"/>
<evidence type="ECO:0000256" key="2">
    <source>
        <dbReference type="ARBA" id="ARBA00022840"/>
    </source>
</evidence>
<dbReference type="GO" id="GO:0005524">
    <property type="term" value="F:ATP binding"/>
    <property type="evidence" value="ECO:0007669"/>
    <property type="project" value="UniProtKB-KW"/>
</dbReference>
<dbReference type="AlphaFoldDB" id="A0A3B0C106"/>
<dbReference type="Gene3D" id="1.25.40.10">
    <property type="entry name" value="Tetratricopeptide repeat domain"/>
    <property type="match status" value="1"/>
</dbReference>
<dbReference type="InterPro" id="IPR027417">
    <property type="entry name" value="P-loop_NTPase"/>
</dbReference>
<dbReference type="SUPFAM" id="SSF48452">
    <property type="entry name" value="TPR-like"/>
    <property type="match status" value="1"/>
</dbReference>
<dbReference type="InterPro" id="IPR011990">
    <property type="entry name" value="TPR-like_helical_dom_sf"/>
</dbReference>
<dbReference type="Gene3D" id="1.10.10.10">
    <property type="entry name" value="Winged helix-like DNA-binding domain superfamily/Winged helix DNA-binding domain"/>
    <property type="match status" value="1"/>
</dbReference>
<dbReference type="GO" id="GO:0006355">
    <property type="term" value="P:regulation of DNA-templated transcription"/>
    <property type="evidence" value="ECO:0007669"/>
    <property type="project" value="InterPro"/>
</dbReference>
<name>A0A3B0C106_9ACTN</name>
<dbReference type="Proteomes" id="UP000270343">
    <property type="component" value="Unassembled WGS sequence"/>
</dbReference>
<evidence type="ECO:0000256" key="3">
    <source>
        <dbReference type="SAM" id="MobiDB-lite"/>
    </source>
</evidence>
<gene>
    <name evidence="5" type="ORF">D7231_00465</name>
</gene>
<dbReference type="GO" id="GO:0004016">
    <property type="term" value="F:adenylate cyclase activity"/>
    <property type="evidence" value="ECO:0007669"/>
    <property type="project" value="TreeGrafter"/>
</dbReference>
<dbReference type="InterPro" id="IPR016032">
    <property type="entry name" value="Sig_transdc_resp-reg_C-effctor"/>
</dbReference>